<gene>
    <name evidence="1" type="ORF">TCDM_10208</name>
</gene>
<sequence>MTAFEARELPPCLSFPFLFFSFLKQTNNKTTINGQKYQKGVKKKKEKRKKNLRAWECRFHRHRIVWLPLSLSLLVTVGQAKQHL</sequence>
<protein>
    <submittedName>
        <fullName evidence="1">Uncharacterized protein</fullName>
    </submittedName>
</protein>
<organism evidence="1 2">
    <name type="scientific">Trypanosoma cruzi Dm28c</name>
    <dbReference type="NCBI Taxonomy" id="1416333"/>
    <lineage>
        <taxon>Eukaryota</taxon>
        <taxon>Discoba</taxon>
        <taxon>Euglenozoa</taxon>
        <taxon>Kinetoplastea</taxon>
        <taxon>Metakinetoplastina</taxon>
        <taxon>Trypanosomatida</taxon>
        <taxon>Trypanosomatidae</taxon>
        <taxon>Trypanosoma</taxon>
        <taxon>Schizotrypanum</taxon>
    </lineage>
</organism>
<dbReference type="EMBL" id="AYLP01000206">
    <property type="protein sequence ID" value="ESS62160.1"/>
    <property type="molecule type" value="Genomic_DNA"/>
</dbReference>
<dbReference type="VEuPathDB" id="TriTrypDB:TCDM_10208"/>
<name>V5AN68_TRYCR</name>
<accession>V5AN68</accession>
<reference evidence="1 2" key="1">
    <citation type="journal article" date="2014" name="Genome Announc.">
        <title>Trypanosoma cruzi Clone Dm28c Draft Genome Sequence.</title>
        <authorList>
            <person name="Grisard E.C."/>
            <person name="Teixeira S.M."/>
            <person name="de Almeida L.G."/>
            <person name="Stoco P.H."/>
            <person name="Gerber A.L."/>
            <person name="Talavera-Lopez C."/>
            <person name="Lima O.C."/>
            <person name="Andersson B."/>
            <person name="de Vasconcelos A.T."/>
        </authorList>
    </citation>
    <scope>NUCLEOTIDE SEQUENCE [LARGE SCALE GENOMIC DNA]</scope>
    <source>
        <strain evidence="1 2">Dm28c</strain>
    </source>
</reference>
<evidence type="ECO:0000313" key="2">
    <source>
        <dbReference type="Proteomes" id="UP000017861"/>
    </source>
</evidence>
<comment type="caution">
    <text evidence="1">The sequence shown here is derived from an EMBL/GenBank/DDBJ whole genome shotgun (WGS) entry which is preliminary data.</text>
</comment>
<proteinExistence type="predicted"/>
<evidence type="ECO:0000313" key="1">
    <source>
        <dbReference type="EMBL" id="ESS62160.1"/>
    </source>
</evidence>
<dbReference type="AlphaFoldDB" id="V5AN68"/>
<dbReference type="Proteomes" id="UP000017861">
    <property type="component" value="Unassembled WGS sequence"/>
</dbReference>